<evidence type="ECO:0000313" key="13">
    <source>
        <dbReference type="Proteomes" id="UP001179952"/>
    </source>
</evidence>
<feature type="transmembrane region" description="Helical" evidence="10">
    <location>
        <begin position="503"/>
        <end position="520"/>
    </location>
</feature>
<keyword evidence="2" id="KW-0813">Transport</keyword>
<dbReference type="Pfam" id="PF01699">
    <property type="entry name" value="Na_Ca_ex"/>
    <property type="match status" value="2"/>
</dbReference>
<accession>A0AAV9AJK5</accession>
<feature type="transmembrane region" description="Helical" evidence="10">
    <location>
        <begin position="164"/>
        <end position="187"/>
    </location>
</feature>
<feature type="transmembrane region" description="Helical" evidence="10">
    <location>
        <begin position="199"/>
        <end position="219"/>
    </location>
</feature>
<feature type="transmembrane region" description="Helical" evidence="10">
    <location>
        <begin position="335"/>
        <end position="355"/>
    </location>
</feature>
<evidence type="ECO:0000256" key="5">
    <source>
        <dbReference type="ARBA" id="ARBA00022989"/>
    </source>
</evidence>
<keyword evidence="6" id="KW-0915">Sodium</keyword>
<gene>
    <name evidence="12" type="ORF">QJS04_geneDACA009459</name>
</gene>
<evidence type="ECO:0000256" key="4">
    <source>
        <dbReference type="ARBA" id="ARBA00022692"/>
    </source>
</evidence>
<dbReference type="GO" id="GO:0006814">
    <property type="term" value="P:sodium ion transport"/>
    <property type="evidence" value="ECO:0007669"/>
    <property type="project" value="UniProtKB-KW"/>
</dbReference>
<evidence type="ECO:0000256" key="8">
    <source>
        <dbReference type="ARBA" id="ARBA00023201"/>
    </source>
</evidence>
<feature type="transmembrane region" description="Helical" evidence="10">
    <location>
        <begin position="12"/>
        <end position="31"/>
    </location>
</feature>
<keyword evidence="13" id="KW-1185">Reference proteome</keyword>
<feature type="transmembrane region" description="Helical" evidence="10">
    <location>
        <begin position="392"/>
        <end position="409"/>
    </location>
</feature>
<evidence type="ECO:0000256" key="6">
    <source>
        <dbReference type="ARBA" id="ARBA00023053"/>
    </source>
</evidence>
<dbReference type="EMBL" id="JAUJYN010000009">
    <property type="protein sequence ID" value="KAK1264318.1"/>
    <property type="molecule type" value="Genomic_DNA"/>
</dbReference>
<dbReference type="InterPro" id="IPR004837">
    <property type="entry name" value="NaCa_Exmemb"/>
</dbReference>
<comment type="subcellular location">
    <subcellularLocation>
        <location evidence="1">Membrane</location>
        <topology evidence="1">Multi-pass membrane protein</topology>
    </subcellularLocation>
</comment>
<feature type="transmembrane region" description="Helical" evidence="10">
    <location>
        <begin position="79"/>
        <end position="104"/>
    </location>
</feature>
<feature type="transmembrane region" description="Helical" evidence="10">
    <location>
        <begin position="225"/>
        <end position="247"/>
    </location>
</feature>
<feature type="transmembrane region" description="Helical" evidence="10">
    <location>
        <begin position="361"/>
        <end position="380"/>
    </location>
</feature>
<dbReference type="InterPro" id="IPR044880">
    <property type="entry name" value="NCX_ion-bd_dom_sf"/>
</dbReference>
<dbReference type="Proteomes" id="UP001179952">
    <property type="component" value="Unassembled WGS sequence"/>
</dbReference>
<reference evidence="12" key="1">
    <citation type="journal article" date="2023" name="Nat. Commun.">
        <title>Diploid and tetraploid genomes of Acorus and the evolution of monocots.</title>
        <authorList>
            <person name="Ma L."/>
            <person name="Liu K.W."/>
            <person name="Li Z."/>
            <person name="Hsiao Y.Y."/>
            <person name="Qi Y."/>
            <person name="Fu T."/>
            <person name="Tang G.D."/>
            <person name="Zhang D."/>
            <person name="Sun W.H."/>
            <person name="Liu D.K."/>
            <person name="Li Y."/>
            <person name="Chen G.Z."/>
            <person name="Liu X.D."/>
            <person name="Liao X.Y."/>
            <person name="Jiang Y.T."/>
            <person name="Yu X."/>
            <person name="Hao Y."/>
            <person name="Huang J."/>
            <person name="Zhao X.W."/>
            <person name="Ke S."/>
            <person name="Chen Y.Y."/>
            <person name="Wu W.L."/>
            <person name="Hsu J.L."/>
            <person name="Lin Y.F."/>
            <person name="Huang M.D."/>
            <person name="Li C.Y."/>
            <person name="Huang L."/>
            <person name="Wang Z.W."/>
            <person name="Zhao X."/>
            <person name="Zhong W.Y."/>
            <person name="Peng D.H."/>
            <person name="Ahmad S."/>
            <person name="Lan S."/>
            <person name="Zhang J.S."/>
            <person name="Tsai W.C."/>
            <person name="Van de Peer Y."/>
            <person name="Liu Z.J."/>
        </authorList>
    </citation>
    <scope>NUCLEOTIDE SEQUENCE</scope>
    <source>
        <strain evidence="12">SCP</strain>
    </source>
</reference>
<dbReference type="Gene3D" id="1.20.1420.30">
    <property type="entry name" value="NCX, central ion-binding region"/>
    <property type="match status" value="2"/>
</dbReference>
<evidence type="ECO:0000256" key="7">
    <source>
        <dbReference type="ARBA" id="ARBA00023136"/>
    </source>
</evidence>
<feature type="domain" description="Sodium/calcium exchanger membrane region" evidence="11">
    <location>
        <begin position="396"/>
        <end position="548"/>
    </location>
</feature>
<evidence type="ECO:0000256" key="1">
    <source>
        <dbReference type="ARBA" id="ARBA00004141"/>
    </source>
</evidence>
<name>A0AAV9AJK5_ACOGR</name>
<evidence type="ECO:0000259" key="11">
    <source>
        <dbReference type="Pfam" id="PF01699"/>
    </source>
</evidence>
<evidence type="ECO:0000256" key="3">
    <source>
        <dbReference type="ARBA" id="ARBA00022449"/>
    </source>
</evidence>
<dbReference type="GO" id="GO:0008324">
    <property type="term" value="F:monoatomic cation transmembrane transporter activity"/>
    <property type="evidence" value="ECO:0007669"/>
    <property type="project" value="TreeGrafter"/>
</dbReference>
<keyword evidence="4 10" id="KW-0812">Transmembrane</keyword>
<sequence length="557" mass="59694">MASSLSHKYYILLNLCFLFGLCFIFKTHHLITPNLPTLSSPSITDGCEALDRFKDPETKCWYIKHNNPCVNQGYINYLHLFYCVCGGSPLLGYALLVSWLLVLFYLLGNTASEYFCSSLESLSRLLHLSPSLAGVTLLSLGNGAPDVFASIVSFTGAGGSANVGLGSVLGGALFVSTVVVGVISLYVGERRVPIDRSSFFRDACFLVAAASLLLVVFVVGRINVFGAIAFVALYVVYVVVVSTTHLCNGSEKQSNSNSNPSPPECDELGAPLLGFVDEEKPKPKPTLIENDDPQIEKSELYDRLRQLVWVLGLPLYLPRRLTIPDASEENWSKPYAVASATFSPILLAFIWNSQIGESKKLAIYVCSALLGATLGSLALVTTERENPPRKCSLPWVAGGFMMSVTWAYITAKELVGLLVSLARVLGIPSSVLALTVLAWGNSIGDLMTNVAMAVNGGPEGVQVAISGCYAGPVFNVLVGLGVSMMFAAGSARPGPYLVKGDSSLYETVAFLVGGVLWVGVMLPRRGMRPDRVVGGGLLALYLCFLCTRLAQTLGLVK</sequence>
<evidence type="ECO:0000256" key="9">
    <source>
        <dbReference type="ARBA" id="ARBA00038187"/>
    </source>
</evidence>
<feature type="transmembrane region" description="Helical" evidence="10">
    <location>
        <begin position="473"/>
        <end position="491"/>
    </location>
</feature>
<dbReference type="AlphaFoldDB" id="A0AAV9AJK5"/>
<keyword evidence="7 10" id="KW-0472">Membrane</keyword>
<keyword evidence="8" id="KW-0739">Sodium transport</keyword>
<comment type="caution">
    <text evidence="12">The sequence shown here is derived from an EMBL/GenBank/DDBJ whole genome shotgun (WGS) entry which is preliminary data.</text>
</comment>
<dbReference type="GO" id="GO:0016020">
    <property type="term" value="C:membrane"/>
    <property type="evidence" value="ECO:0007669"/>
    <property type="project" value="UniProtKB-SubCell"/>
</dbReference>
<evidence type="ECO:0000256" key="2">
    <source>
        <dbReference type="ARBA" id="ARBA00022448"/>
    </source>
</evidence>
<keyword evidence="5 10" id="KW-1133">Transmembrane helix</keyword>
<feature type="domain" description="Sodium/calcium exchanger membrane region" evidence="11">
    <location>
        <begin position="99"/>
        <end position="241"/>
    </location>
</feature>
<feature type="transmembrane region" description="Helical" evidence="10">
    <location>
        <begin position="415"/>
        <end position="439"/>
    </location>
</feature>
<proteinExistence type="inferred from homology"/>
<dbReference type="InterPro" id="IPR051359">
    <property type="entry name" value="CaCA_antiporter"/>
</dbReference>
<feature type="transmembrane region" description="Helical" evidence="10">
    <location>
        <begin position="125"/>
        <end position="144"/>
    </location>
</feature>
<dbReference type="PANTHER" id="PTHR12266">
    <property type="entry name" value="NA+/CA2+ K+ INDEPENDENT EXCHANGER"/>
    <property type="match status" value="1"/>
</dbReference>
<evidence type="ECO:0000256" key="10">
    <source>
        <dbReference type="SAM" id="Phobius"/>
    </source>
</evidence>
<dbReference type="GO" id="GO:0015297">
    <property type="term" value="F:antiporter activity"/>
    <property type="evidence" value="ECO:0007669"/>
    <property type="project" value="UniProtKB-KW"/>
</dbReference>
<keyword evidence="3" id="KW-0050">Antiport</keyword>
<reference evidence="12" key="2">
    <citation type="submission" date="2023-06" db="EMBL/GenBank/DDBJ databases">
        <authorList>
            <person name="Ma L."/>
            <person name="Liu K.-W."/>
            <person name="Li Z."/>
            <person name="Hsiao Y.-Y."/>
            <person name="Qi Y."/>
            <person name="Fu T."/>
            <person name="Tang G."/>
            <person name="Zhang D."/>
            <person name="Sun W.-H."/>
            <person name="Liu D.-K."/>
            <person name="Li Y."/>
            <person name="Chen G.-Z."/>
            <person name="Liu X.-D."/>
            <person name="Liao X.-Y."/>
            <person name="Jiang Y.-T."/>
            <person name="Yu X."/>
            <person name="Hao Y."/>
            <person name="Huang J."/>
            <person name="Zhao X.-W."/>
            <person name="Ke S."/>
            <person name="Chen Y.-Y."/>
            <person name="Wu W.-L."/>
            <person name="Hsu J.-L."/>
            <person name="Lin Y.-F."/>
            <person name="Huang M.-D."/>
            <person name="Li C.-Y."/>
            <person name="Huang L."/>
            <person name="Wang Z.-W."/>
            <person name="Zhao X."/>
            <person name="Zhong W.-Y."/>
            <person name="Peng D.-H."/>
            <person name="Ahmad S."/>
            <person name="Lan S."/>
            <person name="Zhang J.-S."/>
            <person name="Tsai W.-C."/>
            <person name="Van De Peer Y."/>
            <person name="Liu Z.-J."/>
        </authorList>
    </citation>
    <scope>NUCLEOTIDE SEQUENCE</scope>
    <source>
        <strain evidence="12">SCP</strain>
        <tissue evidence="12">Leaves</tissue>
    </source>
</reference>
<protein>
    <submittedName>
        <fullName evidence="12">Cation/calcium exchanger 1</fullName>
    </submittedName>
</protein>
<dbReference type="PANTHER" id="PTHR12266:SF36">
    <property type="entry name" value="OS10G0436900 PROTEIN"/>
    <property type="match status" value="1"/>
</dbReference>
<feature type="transmembrane region" description="Helical" evidence="10">
    <location>
        <begin position="532"/>
        <end position="550"/>
    </location>
</feature>
<evidence type="ECO:0000313" key="12">
    <source>
        <dbReference type="EMBL" id="KAK1264318.1"/>
    </source>
</evidence>
<organism evidence="12 13">
    <name type="scientific">Acorus gramineus</name>
    <name type="common">Dwarf sweet flag</name>
    <dbReference type="NCBI Taxonomy" id="55184"/>
    <lineage>
        <taxon>Eukaryota</taxon>
        <taxon>Viridiplantae</taxon>
        <taxon>Streptophyta</taxon>
        <taxon>Embryophyta</taxon>
        <taxon>Tracheophyta</taxon>
        <taxon>Spermatophyta</taxon>
        <taxon>Magnoliopsida</taxon>
        <taxon>Liliopsida</taxon>
        <taxon>Acoraceae</taxon>
        <taxon>Acorus</taxon>
    </lineage>
</organism>
<comment type="similarity">
    <text evidence="9">Belongs to the Ca(2+):cation antiporter (CaCA) (TC 2.A.19) family. Cation/calcium exchanger (CCX) subfamily.</text>
</comment>
<keyword evidence="8" id="KW-0406">Ion transport</keyword>